<evidence type="ECO:0000313" key="2">
    <source>
        <dbReference type="Proteomes" id="UP000464330"/>
    </source>
</evidence>
<dbReference type="Gene3D" id="3.90.70.10">
    <property type="entry name" value="Cysteine proteinases"/>
    <property type="match status" value="1"/>
</dbReference>
<dbReference type="Pfam" id="PF12385">
    <property type="entry name" value="Peptidase_C70"/>
    <property type="match status" value="1"/>
</dbReference>
<dbReference type="Proteomes" id="UP000464330">
    <property type="component" value="Chromosome"/>
</dbReference>
<dbReference type="RefSeq" id="WP_172423133.1">
    <property type="nucleotide sequence ID" value="NZ_CP019717.1"/>
</dbReference>
<dbReference type="AlphaFoldDB" id="A0A6C0QQC8"/>
<evidence type="ECO:0000313" key="1">
    <source>
        <dbReference type="EMBL" id="QHZ50945.1"/>
    </source>
</evidence>
<protein>
    <recommendedName>
        <fullName evidence="3">Peptidase C39-like domain-containing protein</fullName>
    </recommendedName>
</protein>
<reference evidence="1 2" key="1">
    <citation type="journal article" date="2020" name="Int. J. Med. Microbiol.">
        <title>Discovery of Paenibacillus larvae ERIC V: Phenotypic and genomic comparison to genotypes ERIC I-IV reveal different inventories of virulence factors which correlate with epidemiological prevalences of American Foulbrood.</title>
        <authorList>
            <person name="Beims H."/>
            <person name="Bunk B."/>
            <person name="Erler S."/>
            <person name="Mohr K.I."/>
            <person name="Sproer C."/>
            <person name="Pradella S."/>
            <person name="Gunther G."/>
            <person name="Rohde M."/>
            <person name="von der Ohe W."/>
            <person name="Steinert M."/>
        </authorList>
    </citation>
    <scope>NUCLEOTIDE SEQUENCE [LARGE SCALE GENOMIC DNA]</scope>
    <source>
        <strain evidence="1">Eric_V</strain>
    </source>
</reference>
<organism evidence="1 2">
    <name type="scientific">Paenibacillus larvae subsp. larvae</name>
    <dbReference type="NCBI Taxonomy" id="147375"/>
    <lineage>
        <taxon>Bacteria</taxon>
        <taxon>Bacillati</taxon>
        <taxon>Bacillota</taxon>
        <taxon>Bacilli</taxon>
        <taxon>Bacillales</taxon>
        <taxon>Paenibacillaceae</taxon>
        <taxon>Paenibacillus</taxon>
    </lineage>
</organism>
<dbReference type="InterPro" id="IPR022118">
    <property type="entry name" value="Peptidase_C70_AvrRpt2"/>
</dbReference>
<proteinExistence type="predicted"/>
<accession>A0A6C0QQC8</accession>
<sequence length="433" mass="48366" precursor="true">MRILRFLSFLFLILILATSFNVTPHVFANYDSDIPLDIQKYAEGTGLEKFKELVLEDPTGYGFQNADEVKKASLGHGFQVHLLDSEKFKNASSSLIEVSKPTGQYEFIILSRGEAKSFLTVEKSEKGIRVVLIGGDATRIGKSLDTINSALSKDHKPILVKDGIIRYLVTKVNEKEVNVPDVPTEKNLGISRMDNNNVWDSDQTIKHLKKVQAERVNPDADGTGPYPIVQSNVVNEGINHFNISNTSLAAQVFTSSNKLKSYPIKQQEKSNWCWAASSTSILKFKGINVDQCDFVKHVKSTTTCNNVTANVKEAQSGMHDYGLSSKYYKGNLSVTQVQDQIDEGNPIYVSWGWKTGGGHAIVIYGYNGTLDPNNWYIKYMDPWDGIKTTMEYENFKGGTGYDRTWRWGLKDFNLIDPASPVNPTSPTNLSNSY</sequence>
<evidence type="ECO:0008006" key="3">
    <source>
        <dbReference type="Google" id="ProtNLM"/>
    </source>
</evidence>
<name>A0A6C0QQC8_9BACL</name>
<dbReference type="EMBL" id="CP019717">
    <property type="protein sequence ID" value="QHZ50945.1"/>
    <property type="molecule type" value="Genomic_DNA"/>
</dbReference>
<gene>
    <name evidence="1" type="ORF">ERICV_01790</name>
</gene>